<dbReference type="AlphaFoldDB" id="A0A2S6ZGL9"/>
<dbReference type="SUPFAM" id="SSF52540">
    <property type="entry name" value="P-loop containing nucleoside triphosphate hydrolases"/>
    <property type="match status" value="1"/>
</dbReference>
<dbReference type="InterPro" id="IPR025669">
    <property type="entry name" value="AAA_dom"/>
</dbReference>
<reference evidence="2 3" key="1">
    <citation type="submission" date="2016-08" db="EMBL/GenBank/DDBJ databases">
        <title>Evolution of the type three secretion system and type three effector repertoires in Xanthomonas.</title>
        <authorList>
            <person name="Merda D."/>
            <person name="Briand M."/>
            <person name="Bosis E."/>
            <person name="Rousseau C."/>
            <person name="Portier P."/>
            <person name="Jacques M.-A."/>
            <person name="Fischer-Le Saux M."/>
        </authorList>
    </citation>
    <scope>NUCLEOTIDE SEQUENCE [LARGE SCALE GENOMIC DNA]</scope>
    <source>
        <strain evidence="2 3">CFBP 4691</strain>
    </source>
</reference>
<dbReference type="Pfam" id="PF13614">
    <property type="entry name" value="AAA_31"/>
    <property type="match status" value="1"/>
</dbReference>
<dbReference type="Gene3D" id="3.40.50.300">
    <property type="entry name" value="P-loop containing nucleotide triphosphate hydrolases"/>
    <property type="match status" value="1"/>
</dbReference>
<sequence>MLLFVLTNATYFATLNTSLGGASLPERADMTQIIACANLKGGEGKTTLSRHLAHYAQKAGYKTLAVDLDPQTNLTYSLRPRGDNTAATSSASLFVDDFSPEKIVLVQTSDGIDLLPADERLDVLAEIEGARSALVKRASTALRAVAARYDVVVVDTPTNAPVCYLAGLAAADGSVSPVQMDTYGLNGAVRFLKEVQRVRSHYNPKLKHLGFVVNRFNSRAKSHQELLEAARGKGLPLLGTVLRERVAVQDSLARGMPVWRGPRGTVNRLASTEFRSVCAEILAGVGMRAKA</sequence>
<dbReference type="PANTHER" id="PTHR13696:SF52">
    <property type="entry name" value="PARA FAMILY PROTEIN CT_582"/>
    <property type="match status" value="1"/>
</dbReference>
<accession>A0A2S6ZGL9</accession>
<gene>
    <name evidence="2" type="ORF">XthCFBP4691_07715</name>
</gene>
<proteinExistence type="predicted"/>
<evidence type="ECO:0000313" key="3">
    <source>
        <dbReference type="Proteomes" id="UP000239898"/>
    </source>
</evidence>
<evidence type="ECO:0000313" key="2">
    <source>
        <dbReference type="EMBL" id="PPT91405.1"/>
    </source>
</evidence>
<dbReference type="Proteomes" id="UP000239898">
    <property type="component" value="Unassembled WGS sequence"/>
</dbReference>
<feature type="domain" description="AAA" evidence="1">
    <location>
        <begin position="32"/>
        <end position="207"/>
    </location>
</feature>
<protein>
    <recommendedName>
        <fullName evidence="1">AAA domain-containing protein</fullName>
    </recommendedName>
</protein>
<dbReference type="InterPro" id="IPR027417">
    <property type="entry name" value="P-loop_NTPase"/>
</dbReference>
<name>A0A2S6ZGL9_9XANT</name>
<evidence type="ECO:0000259" key="1">
    <source>
        <dbReference type="Pfam" id="PF13614"/>
    </source>
</evidence>
<dbReference type="InterPro" id="IPR050678">
    <property type="entry name" value="DNA_Partitioning_ATPase"/>
</dbReference>
<dbReference type="PANTHER" id="PTHR13696">
    <property type="entry name" value="P-LOOP CONTAINING NUCLEOSIDE TRIPHOSPHATE HYDROLASE"/>
    <property type="match status" value="1"/>
</dbReference>
<organism evidence="2 3">
    <name type="scientific">Xanthomonas theicola</name>
    <dbReference type="NCBI Taxonomy" id="56464"/>
    <lineage>
        <taxon>Bacteria</taxon>
        <taxon>Pseudomonadati</taxon>
        <taxon>Pseudomonadota</taxon>
        <taxon>Gammaproteobacteria</taxon>
        <taxon>Lysobacterales</taxon>
        <taxon>Lysobacteraceae</taxon>
        <taxon>Xanthomonas</taxon>
    </lineage>
</organism>
<keyword evidence="3" id="KW-1185">Reference proteome</keyword>
<dbReference type="CDD" id="cd02042">
    <property type="entry name" value="ParAB_family"/>
    <property type="match status" value="1"/>
</dbReference>
<comment type="caution">
    <text evidence="2">The sequence shown here is derived from an EMBL/GenBank/DDBJ whole genome shotgun (WGS) entry which is preliminary data.</text>
</comment>
<dbReference type="EMBL" id="MIGX01000027">
    <property type="protein sequence ID" value="PPT91405.1"/>
    <property type="molecule type" value="Genomic_DNA"/>
</dbReference>